<keyword evidence="5 7" id="KW-1133">Transmembrane helix</keyword>
<keyword evidence="3" id="KW-0813">Transport</keyword>
<dbReference type="EMBL" id="JNBS01002299">
    <property type="protein sequence ID" value="OQR92821.1"/>
    <property type="molecule type" value="Genomic_DNA"/>
</dbReference>
<name>A0A1V9Z4E3_9STRA</name>
<feature type="non-terminal residue" evidence="8">
    <location>
        <position position="78"/>
    </location>
</feature>
<keyword evidence="6 7" id="KW-0472">Membrane</keyword>
<dbReference type="Pfam" id="PF08627">
    <property type="entry name" value="CRT-like"/>
    <property type="match status" value="1"/>
</dbReference>
<feature type="transmembrane region" description="Helical" evidence="7">
    <location>
        <begin position="7"/>
        <end position="29"/>
    </location>
</feature>
<dbReference type="AlphaFoldDB" id="A0A1V9Z4E3"/>
<dbReference type="Proteomes" id="UP000243217">
    <property type="component" value="Unassembled WGS sequence"/>
</dbReference>
<evidence type="ECO:0000256" key="4">
    <source>
        <dbReference type="ARBA" id="ARBA00022692"/>
    </source>
</evidence>
<feature type="transmembrane region" description="Helical" evidence="7">
    <location>
        <begin position="35"/>
        <end position="54"/>
    </location>
</feature>
<comment type="caution">
    <text evidence="8">The sequence shown here is derived from an EMBL/GenBank/DDBJ whole genome shotgun (WGS) entry which is preliminary data.</text>
</comment>
<evidence type="ECO:0000313" key="9">
    <source>
        <dbReference type="Proteomes" id="UP000243217"/>
    </source>
</evidence>
<dbReference type="InterPro" id="IPR013936">
    <property type="entry name" value="CRT-like"/>
</dbReference>
<keyword evidence="4 7" id="KW-0812">Transmembrane</keyword>
<organism evidence="8 9">
    <name type="scientific">Thraustotheca clavata</name>
    <dbReference type="NCBI Taxonomy" id="74557"/>
    <lineage>
        <taxon>Eukaryota</taxon>
        <taxon>Sar</taxon>
        <taxon>Stramenopiles</taxon>
        <taxon>Oomycota</taxon>
        <taxon>Saprolegniomycetes</taxon>
        <taxon>Saprolegniales</taxon>
        <taxon>Achlyaceae</taxon>
        <taxon>Thraustotheca</taxon>
    </lineage>
</organism>
<evidence type="ECO:0000256" key="5">
    <source>
        <dbReference type="ARBA" id="ARBA00022989"/>
    </source>
</evidence>
<comment type="subcellular location">
    <subcellularLocation>
        <location evidence="1">Membrane</location>
        <topology evidence="1">Multi-pass membrane protein</topology>
    </subcellularLocation>
</comment>
<evidence type="ECO:0000256" key="7">
    <source>
        <dbReference type="SAM" id="Phobius"/>
    </source>
</evidence>
<reference evidence="8 9" key="1">
    <citation type="journal article" date="2014" name="Genome Biol. Evol.">
        <title>The secreted proteins of Achlya hypogyna and Thraustotheca clavata identify the ancestral oomycete secretome and reveal gene acquisitions by horizontal gene transfer.</title>
        <authorList>
            <person name="Misner I."/>
            <person name="Blouin N."/>
            <person name="Leonard G."/>
            <person name="Richards T.A."/>
            <person name="Lane C.E."/>
        </authorList>
    </citation>
    <scope>NUCLEOTIDE SEQUENCE [LARGE SCALE GENOMIC DNA]</scope>
    <source>
        <strain evidence="8 9">ATCC 34112</strain>
    </source>
</reference>
<dbReference type="GO" id="GO:0016020">
    <property type="term" value="C:membrane"/>
    <property type="evidence" value="ECO:0007669"/>
    <property type="project" value="UniProtKB-SubCell"/>
</dbReference>
<evidence type="ECO:0000256" key="3">
    <source>
        <dbReference type="ARBA" id="ARBA00022448"/>
    </source>
</evidence>
<comment type="similarity">
    <text evidence="2">Belongs to the CRT-like transporter family.</text>
</comment>
<evidence type="ECO:0000256" key="2">
    <source>
        <dbReference type="ARBA" id="ARBA00006690"/>
    </source>
</evidence>
<proteinExistence type="inferred from homology"/>
<evidence type="ECO:0000256" key="1">
    <source>
        <dbReference type="ARBA" id="ARBA00004141"/>
    </source>
</evidence>
<keyword evidence="9" id="KW-1185">Reference proteome</keyword>
<sequence>MDCSGDILTIYIQYIVLNIIYNTLMMYIFKEGSSVFFVISSAICLPLTDLLYMVPSLAGPRATQKFTIFDGFALCIIV</sequence>
<accession>A0A1V9Z4E3</accession>
<protein>
    <submittedName>
        <fullName evidence="8">Drug/Metabolite Transporter (DMT) Superfamily</fullName>
    </submittedName>
</protein>
<dbReference type="OrthoDB" id="416555at2759"/>
<evidence type="ECO:0000256" key="6">
    <source>
        <dbReference type="ARBA" id="ARBA00023136"/>
    </source>
</evidence>
<gene>
    <name evidence="8" type="ORF">THRCLA_22358</name>
</gene>
<evidence type="ECO:0000313" key="8">
    <source>
        <dbReference type="EMBL" id="OQR92821.1"/>
    </source>
</evidence>